<name>A0A1S1X4U4_9NEIS</name>
<dbReference type="AlphaFoldDB" id="A0A1S1X4U4"/>
<dbReference type="RefSeq" id="WP_071116124.1">
    <property type="nucleotide sequence ID" value="NZ_MKCS01000001.1"/>
</dbReference>
<dbReference type="GO" id="GO:0016779">
    <property type="term" value="F:nucleotidyltransferase activity"/>
    <property type="evidence" value="ECO:0007669"/>
    <property type="project" value="UniProtKB-ARBA"/>
</dbReference>
<comment type="caution">
    <text evidence="3">The sequence shown here is derived from an EMBL/GenBank/DDBJ whole genome shotgun (WGS) entry which is preliminary data.</text>
</comment>
<dbReference type="PANTHER" id="PTHR43777:SF1">
    <property type="entry name" value="MOLYBDENUM COFACTOR CYTIDYLYLTRANSFERASE"/>
    <property type="match status" value="1"/>
</dbReference>
<sequence>MIAGVVLAAGEGRRFGGDKRQALLPDGRTLLEAGLDAFIGQLGELALVLPDDDVFGMELCRRLGARPLACRLNRAGIGHSLACAAAWAMSLPQCRGMVLGLADMPRVQPHTVSQVAAALWHGRPVLACHQGRAGHPRGLPAACFPALLDLTGDVGARDALDWSQALRLELDDPGVLLDIDTAADLQRLD</sequence>
<dbReference type="STRING" id="1903179.BI347_13950"/>
<dbReference type="PANTHER" id="PTHR43777">
    <property type="entry name" value="MOLYBDENUM COFACTOR CYTIDYLYLTRANSFERASE"/>
    <property type="match status" value="1"/>
</dbReference>
<feature type="domain" description="MobA-like NTP transferase" evidence="2">
    <location>
        <begin position="4"/>
        <end position="162"/>
    </location>
</feature>
<accession>A0A1S1X4U4</accession>
<evidence type="ECO:0000313" key="4">
    <source>
        <dbReference type="Proteomes" id="UP000180088"/>
    </source>
</evidence>
<gene>
    <name evidence="3" type="ORF">BI347_13950</name>
</gene>
<keyword evidence="1" id="KW-0460">Magnesium</keyword>
<reference evidence="3 4" key="1">
    <citation type="submission" date="2016-09" db="EMBL/GenBank/DDBJ databases">
        <title>Chromobacterium muskegensis sp. nov., an insecticidal bacterium isolated from Sphagnum bogs.</title>
        <authorList>
            <person name="Sparks M.E."/>
            <person name="Blackburn M.B."/>
            <person name="Gundersen-Rindal D.E."/>
            <person name="Mitchell A."/>
            <person name="Farrar R."/>
            <person name="Kuhar D."/>
        </authorList>
    </citation>
    <scope>NUCLEOTIDE SEQUENCE [LARGE SCALE GENOMIC DNA]</scope>
    <source>
        <strain evidence="3 4">37-2</strain>
    </source>
</reference>
<dbReference type="Gene3D" id="3.90.550.10">
    <property type="entry name" value="Spore Coat Polysaccharide Biosynthesis Protein SpsA, Chain A"/>
    <property type="match status" value="1"/>
</dbReference>
<dbReference type="EMBL" id="MKCS01000001">
    <property type="protein sequence ID" value="OHX14484.1"/>
    <property type="molecule type" value="Genomic_DNA"/>
</dbReference>
<organism evidence="3 4">
    <name type="scientific">Chromobacterium sphagni</name>
    <dbReference type="NCBI Taxonomy" id="1903179"/>
    <lineage>
        <taxon>Bacteria</taxon>
        <taxon>Pseudomonadati</taxon>
        <taxon>Pseudomonadota</taxon>
        <taxon>Betaproteobacteria</taxon>
        <taxon>Neisseriales</taxon>
        <taxon>Chromobacteriaceae</taxon>
        <taxon>Chromobacterium</taxon>
    </lineage>
</organism>
<protein>
    <recommendedName>
        <fullName evidence="2">MobA-like NTP transferase domain-containing protein</fullName>
    </recommendedName>
</protein>
<dbReference type="InterPro" id="IPR029044">
    <property type="entry name" value="Nucleotide-diphossugar_trans"/>
</dbReference>
<dbReference type="Proteomes" id="UP000180088">
    <property type="component" value="Unassembled WGS sequence"/>
</dbReference>
<dbReference type="CDD" id="cd04182">
    <property type="entry name" value="GT_2_like_f"/>
    <property type="match status" value="1"/>
</dbReference>
<evidence type="ECO:0000313" key="3">
    <source>
        <dbReference type="EMBL" id="OHX14484.1"/>
    </source>
</evidence>
<proteinExistence type="predicted"/>
<dbReference type="OrthoDB" id="5298793at2"/>
<dbReference type="SUPFAM" id="SSF53448">
    <property type="entry name" value="Nucleotide-diphospho-sugar transferases"/>
    <property type="match status" value="1"/>
</dbReference>
<evidence type="ECO:0000256" key="1">
    <source>
        <dbReference type="ARBA" id="ARBA00022842"/>
    </source>
</evidence>
<dbReference type="Pfam" id="PF12804">
    <property type="entry name" value="NTP_transf_3"/>
    <property type="match status" value="1"/>
</dbReference>
<dbReference type="InterPro" id="IPR025877">
    <property type="entry name" value="MobA-like_NTP_Trfase"/>
</dbReference>
<evidence type="ECO:0000259" key="2">
    <source>
        <dbReference type="Pfam" id="PF12804"/>
    </source>
</evidence>